<dbReference type="AlphaFoldDB" id="N1VYD2"/>
<evidence type="ECO:0000313" key="1">
    <source>
        <dbReference type="EMBL" id="EMY67778.1"/>
    </source>
</evidence>
<protein>
    <submittedName>
        <fullName evidence="1">Uncharacterized protein</fullName>
    </submittedName>
</protein>
<sequence>MIKERGTPFFGQVPHGFPHDKFNIKMRKARFMNFFIFYIFLRQLRLTN</sequence>
<name>N1VYD2_9LEPT</name>
<reference evidence="1 2" key="1">
    <citation type="submission" date="2013-03" db="EMBL/GenBank/DDBJ databases">
        <authorList>
            <person name="Harkins D.M."/>
            <person name="Durkin A.S."/>
            <person name="Brinkac L.M."/>
            <person name="Haft D.H."/>
            <person name="Selengut J.D."/>
            <person name="Sanka R."/>
            <person name="DePew J."/>
            <person name="Purushe J."/>
            <person name="Galloway R.L."/>
            <person name="Vinetz J.M."/>
            <person name="Sutton G.G."/>
            <person name="Nierman W.C."/>
            <person name="Fouts D.E."/>
        </authorList>
    </citation>
    <scope>NUCLEOTIDE SEQUENCE [LARGE SCALE GENOMIC DNA]</scope>
    <source>
        <strain evidence="1 2">Waz Holland</strain>
    </source>
</reference>
<organism evidence="1 2">
    <name type="scientific">Leptospira vanthielii serovar Holland str. Waz Holland = ATCC 700522</name>
    <dbReference type="NCBI Taxonomy" id="1218591"/>
    <lineage>
        <taxon>Bacteria</taxon>
        <taxon>Pseudomonadati</taxon>
        <taxon>Spirochaetota</taxon>
        <taxon>Spirochaetia</taxon>
        <taxon>Leptospirales</taxon>
        <taxon>Leptospiraceae</taxon>
        <taxon>Leptospira</taxon>
    </lineage>
</organism>
<evidence type="ECO:0000313" key="2">
    <source>
        <dbReference type="Proteomes" id="UP000012227"/>
    </source>
</evidence>
<gene>
    <name evidence="1" type="ORF">LEP1GSC199_0657</name>
</gene>
<dbReference type="Proteomes" id="UP000012227">
    <property type="component" value="Unassembled WGS sequence"/>
</dbReference>
<comment type="caution">
    <text evidence="1">The sequence shown here is derived from an EMBL/GenBank/DDBJ whole genome shotgun (WGS) entry which is preliminary data.</text>
</comment>
<proteinExistence type="predicted"/>
<accession>N1VYD2</accession>
<dbReference type="EMBL" id="AOGY02000086">
    <property type="protein sequence ID" value="EMY67778.1"/>
    <property type="molecule type" value="Genomic_DNA"/>
</dbReference>